<reference evidence="2 3" key="1">
    <citation type="submission" date="2019-06" db="EMBL/GenBank/DDBJ databases">
        <title>Genomics analysis of Aphanomyces spp. identifies a new class of oomycete effector associated with host adaptation.</title>
        <authorList>
            <person name="Gaulin E."/>
        </authorList>
    </citation>
    <scope>NUCLEOTIDE SEQUENCE [LARGE SCALE GENOMIC DNA]</scope>
    <source>
        <strain evidence="2 3">E</strain>
    </source>
</reference>
<evidence type="ECO:0000256" key="1">
    <source>
        <dbReference type="SAM" id="MobiDB-lite"/>
    </source>
</evidence>
<comment type="caution">
    <text evidence="2">The sequence shown here is derived from an EMBL/GenBank/DDBJ whole genome shotgun (WGS) entry which is preliminary data.</text>
</comment>
<dbReference type="Proteomes" id="UP000469452">
    <property type="component" value="Unassembled WGS sequence"/>
</dbReference>
<accession>A0A6A5AR65</accession>
<sequence length="130" mass="14600">MGFARGHAKLADELKALKLRLGRLDHRHVPKDRGQIRTPARRRALPAPRTSDAPSRRPLYRPSSPPRAWGTIADMTPQPSIDSHIDAMVAIAWKALLSTYTLATLNILDWQLIYRVRKVPGLNALLRLLG</sequence>
<evidence type="ECO:0000313" key="3">
    <source>
        <dbReference type="Proteomes" id="UP000469452"/>
    </source>
</evidence>
<gene>
    <name evidence="2" type="ORF">AaE_003885</name>
</gene>
<name>A0A6A5AR65_APHAT</name>
<evidence type="ECO:0000313" key="2">
    <source>
        <dbReference type="EMBL" id="KAF0758577.1"/>
    </source>
</evidence>
<proteinExistence type="predicted"/>
<feature type="compositionally biased region" description="Low complexity" evidence="1">
    <location>
        <begin position="45"/>
        <end position="62"/>
    </location>
</feature>
<dbReference type="AlphaFoldDB" id="A0A6A5AR65"/>
<feature type="region of interest" description="Disordered" evidence="1">
    <location>
        <begin position="26"/>
        <end position="73"/>
    </location>
</feature>
<organism evidence="2 3">
    <name type="scientific">Aphanomyces astaci</name>
    <name type="common">Crayfish plague agent</name>
    <dbReference type="NCBI Taxonomy" id="112090"/>
    <lineage>
        <taxon>Eukaryota</taxon>
        <taxon>Sar</taxon>
        <taxon>Stramenopiles</taxon>
        <taxon>Oomycota</taxon>
        <taxon>Saprolegniomycetes</taxon>
        <taxon>Saprolegniales</taxon>
        <taxon>Verrucalvaceae</taxon>
        <taxon>Aphanomyces</taxon>
    </lineage>
</organism>
<protein>
    <submittedName>
        <fullName evidence="2">Uncharacterized protein</fullName>
    </submittedName>
</protein>
<dbReference type="EMBL" id="VJMI01009584">
    <property type="protein sequence ID" value="KAF0758577.1"/>
    <property type="molecule type" value="Genomic_DNA"/>
</dbReference>